<sequence length="308" mass="34926">MNGIAATVTMILALLIILYLSNGLDWVIGIAVVLFSLVLMKQGLHLVPERNYGVPRILQKRKPGEAFEEGWTWVFPFIMTVKNVSQKHQVLTIPKEDGEPLTVNTIDSIGKSKKRLVVMKARIVVRWQVTNPWYFLNVEDELQKQGQSVERTVGDLAIKSLRQCGAEVSDLEFMEKRDDWEKKVKEAIEDDMDENERVRTIDHLGVKIIGVVIPKIDYLDPDTSKAYESVTRAMKKREADNEQVLLIQNAIAELKKKFPEMNDDEASRIVLTQLGKITRTETRGDLTNVAVILKDAVEKWMARGGGTP</sequence>
<name>A0A1G2MUZ1_9BACT</name>
<protein>
    <recommendedName>
        <fullName evidence="2">Band 7 domain-containing protein</fullName>
    </recommendedName>
</protein>
<proteinExistence type="predicted"/>
<dbReference type="InterPro" id="IPR001107">
    <property type="entry name" value="Band_7"/>
</dbReference>
<keyword evidence="1" id="KW-0812">Transmembrane</keyword>
<keyword evidence="1" id="KW-1133">Transmembrane helix</keyword>
<dbReference type="Gene3D" id="3.30.479.30">
    <property type="entry name" value="Band 7 domain"/>
    <property type="match status" value="1"/>
</dbReference>
<feature type="domain" description="Band 7" evidence="2">
    <location>
        <begin position="47"/>
        <end position="240"/>
    </location>
</feature>
<evidence type="ECO:0000313" key="4">
    <source>
        <dbReference type="Proteomes" id="UP000177943"/>
    </source>
</evidence>
<dbReference type="InterPro" id="IPR036013">
    <property type="entry name" value="Band_7/SPFH_dom_sf"/>
</dbReference>
<dbReference type="AlphaFoldDB" id="A0A1G2MUZ1"/>
<evidence type="ECO:0000313" key="3">
    <source>
        <dbReference type="EMBL" id="OHA27676.1"/>
    </source>
</evidence>
<feature type="transmembrane region" description="Helical" evidence="1">
    <location>
        <begin position="12"/>
        <end position="40"/>
    </location>
</feature>
<gene>
    <name evidence="3" type="ORF">A3D56_02180</name>
</gene>
<dbReference type="Pfam" id="PF01145">
    <property type="entry name" value="Band_7"/>
    <property type="match status" value="1"/>
</dbReference>
<dbReference type="SUPFAM" id="SSF117892">
    <property type="entry name" value="Band 7/SPFH domain"/>
    <property type="match status" value="1"/>
</dbReference>
<keyword evidence="1" id="KW-0472">Membrane</keyword>
<evidence type="ECO:0000256" key="1">
    <source>
        <dbReference type="SAM" id="Phobius"/>
    </source>
</evidence>
<reference evidence="3 4" key="1">
    <citation type="journal article" date="2016" name="Nat. Commun.">
        <title>Thousands of microbial genomes shed light on interconnected biogeochemical processes in an aquifer system.</title>
        <authorList>
            <person name="Anantharaman K."/>
            <person name="Brown C.T."/>
            <person name="Hug L.A."/>
            <person name="Sharon I."/>
            <person name="Castelle C.J."/>
            <person name="Probst A.J."/>
            <person name="Thomas B.C."/>
            <person name="Singh A."/>
            <person name="Wilkins M.J."/>
            <person name="Karaoz U."/>
            <person name="Brodie E.L."/>
            <person name="Williams K.H."/>
            <person name="Hubbard S.S."/>
            <person name="Banfield J.F."/>
        </authorList>
    </citation>
    <scope>NUCLEOTIDE SEQUENCE [LARGE SCALE GENOMIC DNA]</scope>
</reference>
<dbReference type="Proteomes" id="UP000177943">
    <property type="component" value="Unassembled WGS sequence"/>
</dbReference>
<comment type="caution">
    <text evidence="3">The sequence shown here is derived from an EMBL/GenBank/DDBJ whole genome shotgun (WGS) entry which is preliminary data.</text>
</comment>
<dbReference type="EMBL" id="MHRP01000006">
    <property type="protein sequence ID" value="OHA27676.1"/>
    <property type="molecule type" value="Genomic_DNA"/>
</dbReference>
<evidence type="ECO:0000259" key="2">
    <source>
        <dbReference type="Pfam" id="PF01145"/>
    </source>
</evidence>
<organism evidence="3 4">
    <name type="scientific">Candidatus Taylorbacteria bacterium RIFCSPHIGHO2_02_FULL_45_35</name>
    <dbReference type="NCBI Taxonomy" id="1802311"/>
    <lineage>
        <taxon>Bacteria</taxon>
        <taxon>Candidatus Tayloriibacteriota</taxon>
    </lineage>
</organism>
<accession>A0A1G2MUZ1</accession>